<sequence length="269" mass="30690">MYIYVYNKIFILLIFLSGFNYIDSWNIRNVFKKKQHLSKQVRVLEDQAKKSFERPIPNCEDYGMHGCDPTTPDACSECYSRCGRQCEDFLWLSLEAINFRMLPRAESQKECKLYNGKKSTRILCYTTAGRRHVDPTAQILETMSITLPQDIEKETETNEQAFAPEPLHSLENVPYTEAMLKQNRLGEEADVESPQTAVMLRSSKNGQVVSSRDLETNFAGHLALLNIPNTGDSTNTLLFICGSIIVICLVGICSIIIYKKKRASQSLYY</sequence>
<dbReference type="RefSeq" id="XP_067068220.1">
    <property type="nucleotide sequence ID" value="XM_067211371.1"/>
</dbReference>
<reference evidence="2 3" key="1">
    <citation type="submission" date="2016-10" db="EMBL/GenBank/DDBJ databases">
        <title>Reductive evolution of mitochondrial metabolism and differential evolution of invasion-related proteins in Cryptosporidium.</title>
        <authorList>
            <person name="Liu S."/>
            <person name="Roellig D.M."/>
            <person name="Guo Y."/>
            <person name="Li N."/>
            <person name="Frace M.A."/>
            <person name="Tang K."/>
            <person name="Zhang L."/>
            <person name="Feng Y."/>
            <person name="Xiao L."/>
        </authorList>
    </citation>
    <scope>NUCLEOTIDE SEQUENCE [LARGE SCALE GENOMIC DNA]</scope>
    <source>
        <strain evidence="2">30847</strain>
    </source>
</reference>
<keyword evidence="1" id="KW-0812">Transmembrane</keyword>
<evidence type="ECO:0000313" key="3">
    <source>
        <dbReference type="Proteomes" id="UP000186804"/>
    </source>
</evidence>
<dbReference type="Proteomes" id="UP000186804">
    <property type="component" value="Unassembled WGS sequence"/>
</dbReference>
<keyword evidence="3" id="KW-1185">Reference proteome</keyword>
<keyword evidence="1" id="KW-0472">Membrane</keyword>
<proteinExistence type="predicted"/>
<feature type="transmembrane region" description="Helical" evidence="1">
    <location>
        <begin position="237"/>
        <end position="258"/>
    </location>
</feature>
<dbReference type="EMBL" id="LRBS01000067">
    <property type="protein sequence ID" value="OII76374.1"/>
    <property type="molecule type" value="Genomic_DNA"/>
</dbReference>
<gene>
    <name evidence="2" type="ORF">cand_011320</name>
</gene>
<accession>A0A1J4MQC4</accession>
<name>A0A1J4MQC4_9CRYT</name>
<evidence type="ECO:0000313" key="2">
    <source>
        <dbReference type="EMBL" id="OII76374.1"/>
    </source>
</evidence>
<evidence type="ECO:0000256" key="1">
    <source>
        <dbReference type="SAM" id="Phobius"/>
    </source>
</evidence>
<dbReference type="GeneID" id="92365317"/>
<comment type="caution">
    <text evidence="2">The sequence shown here is derived from an EMBL/GenBank/DDBJ whole genome shotgun (WGS) entry which is preliminary data.</text>
</comment>
<organism evidence="2 3">
    <name type="scientific">Cryptosporidium andersoni</name>
    <dbReference type="NCBI Taxonomy" id="117008"/>
    <lineage>
        <taxon>Eukaryota</taxon>
        <taxon>Sar</taxon>
        <taxon>Alveolata</taxon>
        <taxon>Apicomplexa</taxon>
        <taxon>Conoidasida</taxon>
        <taxon>Coccidia</taxon>
        <taxon>Eucoccidiorida</taxon>
        <taxon>Eimeriorina</taxon>
        <taxon>Cryptosporidiidae</taxon>
        <taxon>Cryptosporidium</taxon>
    </lineage>
</organism>
<protein>
    <submittedName>
        <fullName evidence="2">Uncharacterized protein</fullName>
    </submittedName>
</protein>
<keyword evidence="1" id="KW-1133">Transmembrane helix</keyword>
<dbReference type="NCBIfam" id="TIGR01167">
    <property type="entry name" value="LPXTG_anchor"/>
    <property type="match status" value="1"/>
</dbReference>
<dbReference type="OrthoDB" id="346295at2759"/>
<dbReference type="AlphaFoldDB" id="A0A1J4MQC4"/>
<dbReference type="VEuPathDB" id="CryptoDB:cand_011320"/>